<reference evidence="1 2" key="1">
    <citation type="journal article" date="2018" name="Biotechnol. Biofuels">
        <title>Integrative visual omics of the white-rot fungus Polyporus brumalis exposes the biotechnological potential of its oxidative enzymes for delignifying raw plant biomass.</title>
        <authorList>
            <person name="Miyauchi S."/>
            <person name="Rancon A."/>
            <person name="Drula E."/>
            <person name="Hage H."/>
            <person name="Chaduli D."/>
            <person name="Favel A."/>
            <person name="Grisel S."/>
            <person name="Henrissat B."/>
            <person name="Herpoel-Gimbert I."/>
            <person name="Ruiz-Duenas F.J."/>
            <person name="Chevret D."/>
            <person name="Hainaut M."/>
            <person name="Lin J."/>
            <person name="Wang M."/>
            <person name="Pangilinan J."/>
            <person name="Lipzen A."/>
            <person name="Lesage-Meessen L."/>
            <person name="Navarro D."/>
            <person name="Riley R."/>
            <person name="Grigoriev I.V."/>
            <person name="Zhou S."/>
            <person name="Raouche S."/>
            <person name="Rosso M.N."/>
        </authorList>
    </citation>
    <scope>NUCLEOTIDE SEQUENCE [LARGE SCALE GENOMIC DNA]</scope>
    <source>
        <strain evidence="1 2">BRFM 1820</strain>
    </source>
</reference>
<keyword evidence="2" id="KW-1185">Reference proteome</keyword>
<dbReference type="OrthoDB" id="3056235at2759"/>
<protein>
    <submittedName>
        <fullName evidence="1">Uncharacterized protein</fullName>
    </submittedName>
</protein>
<name>A0A371DC59_9APHY</name>
<evidence type="ECO:0000313" key="2">
    <source>
        <dbReference type="Proteomes" id="UP000256964"/>
    </source>
</evidence>
<accession>A0A371DC59</accession>
<dbReference type="AlphaFoldDB" id="A0A371DC59"/>
<dbReference type="Proteomes" id="UP000256964">
    <property type="component" value="Unassembled WGS sequence"/>
</dbReference>
<gene>
    <name evidence="1" type="ORF">OH76DRAFT_1349606</name>
</gene>
<evidence type="ECO:0000313" key="1">
    <source>
        <dbReference type="EMBL" id="RDX50129.1"/>
    </source>
</evidence>
<proteinExistence type="predicted"/>
<organism evidence="1 2">
    <name type="scientific">Lentinus brumalis</name>
    <dbReference type="NCBI Taxonomy" id="2498619"/>
    <lineage>
        <taxon>Eukaryota</taxon>
        <taxon>Fungi</taxon>
        <taxon>Dikarya</taxon>
        <taxon>Basidiomycota</taxon>
        <taxon>Agaricomycotina</taxon>
        <taxon>Agaricomycetes</taxon>
        <taxon>Polyporales</taxon>
        <taxon>Polyporaceae</taxon>
        <taxon>Lentinus</taxon>
    </lineage>
</organism>
<dbReference type="STRING" id="139420.A0A371DC59"/>
<sequence>MSKVSSLRPVLLDPDVLSTPMEAQVLSACLWTTDSDVGLVPTWAARWAGPVSLLVTTFAVPSSAEHIALLAKLAHIQNEHPALKTRFMAHVLHLAPAAELQPNAFLNLARLLSPSPRAVLFPGNLSYAPPKTLYKTLLSQQPSSSSSALSPSGHARKRKPVVLTSKDHMSFPFAQLAPLVIARDDSTWCTERFFAGMSRAGDWEECLWQVWLANFGGVEVKQVQGWMSSRDSGETDVMENPTAVKLHRRLVSRFRSEACSLAMRWFAALRDPHSSVDTKKARWLKRVCRSWTSV</sequence>
<dbReference type="EMBL" id="KZ857401">
    <property type="protein sequence ID" value="RDX50129.1"/>
    <property type="molecule type" value="Genomic_DNA"/>
</dbReference>